<dbReference type="AlphaFoldDB" id="A0AAV8TG21"/>
<sequence length="80" mass="9119">MFIIMAAIVDWYGQVNTKRNGNKRTLLLTYSYCANQTSRTNAECLIAERMRQMSVLTLNTIDQLSSGNCDIYYLEGPCNN</sequence>
<name>A0AAV8TG21_9ROSI</name>
<organism evidence="1 2">
    <name type="scientific">Erythroxylum novogranatense</name>
    <dbReference type="NCBI Taxonomy" id="1862640"/>
    <lineage>
        <taxon>Eukaryota</taxon>
        <taxon>Viridiplantae</taxon>
        <taxon>Streptophyta</taxon>
        <taxon>Embryophyta</taxon>
        <taxon>Tracheophyta</taxon>
        <taxon>Spermatophyta</taxon>
        <taxon>Magnoliopsida</taxon>
        <taxon>eudicotyledons</taxon>
        <taxon>Gunneridae</taxon>
        <taxon>Pentapetalae</taxon>
        <taxon>rosids</taxon>
        <taxon>fabids</taxon>
        <taxon>Malpighiales</taxon>
        <taxon>Erythroxylaceae</taxon>
        <taxon>Erythroxylum</taxon>
    </lineage>
</organism>
<accession>A0AAV8TG21</accession>
<protein>
    <submittedName>
        <fullName evidence="1">Uncharacterized protein</fullName>
    </submittedName>
</protein>
<evidence type="ECO:0000313" key="2">
    <source>
        <dbReference type="Proteomes" id="UP001159364"/>
    </source>
</evidence>
<keyword evidence="2" id="KW-1185">Reference proteome</keyword>
<gene>
    <name evidence="1" type="ORF">K2173_015702</name>
</gene>
<dbReference type="Proteomes" id="UP001159364">
    <property type="component" value="Linkage Group LG05"/>
</dbReference>
<comment type="caution">
    <text evidence="1">The sequence shown here is derived from an EMBL/GenBank/DDBJ whole genome shotgun (WGS) entry which is preliminary data.</text>
</comment>
<evidence type="ECO:0000313" key="1">
    <source>
        <dbReference type="EMBL" id="KAJ8765822.1"/>
    </source>
</evidence>
<proteinExistence type="predicted"/>
<reference evidence="1 2" key="1">
    <citation type="submission" date="2021-09" db="EMBL/GenBank/DDBJ databases">
        <title>Genomic insights and catalytic innovation underlie evolution of tropane alkaloids biosynthesis.</title>
        <authorList>
            <person name="Wang Y.-J."/>
            <person name="Tian T."/>
            <person name="Huang J.-P."/>
            <person name="Huang S.-X."/>
        </authorList>
    </citation>
    <scope>NUCLEOTIDE SEQUENCE [LARGE SCALE GENOMIC DNA]</scope>
    <source>
        <strain evidence="1">KIB-2018</strain>
        <tissue evidence="1">Leaf</tissue>
    </source>
</reference>
<dbReference type="EMBL" id="JAIWQS010000005">
    <property type="protein sequence ID" value="KAJ8765822.1"/>
    <property type="molecule type" value="Genomic_DNA"/>
</dbReference>